<dbReference type="InterPro" id="IPR036045">
    <property type="entry name" value="Sec1-like_sf"/>
</dbReference>
<dbReference type="Gene3D" id="3.40.50.2060">
    <property type="match status" value="1"/>
</dbReference>
<evidence type="ECO:0000313" key="3">
    <source>
        <dbReference type="EMBL" id="GAW80417.1"/>
    </source>
</evidence>
<comment type="similarity">
    <text evidence="1">Belongs to the STXBP/unc-18/SEC1 family.</text>
</comment>
<dbReference type="PANTHER" id="PTHR11679">
    <property type="entry name" value="VESICLE PROTEIN SORTING-ASSOCIATED"/>
    <property type="match status" value="1"/>
</dbReference>
<dbReference type="OrthoDB" id="10262287at2759"/>
<evidence type="ECO:0000256" key="1">
    <source>
        <dbReference type="ARBA" id="ARBA00009884"/>
    </source>
</evidence>
<sequence length="1166" mass="136240">MNTMNVLKEQERNLLLNIMKKFKGKKCLFFQPSLHIILNVILNDDDINKEQIEHVFFTENETEVNINKLDNIFNILFFIRPNFYEIENIFKIIEKLEKSELNENGKSTSNRNKKYAIIFIPYMTTMCKKEILKHNILDIPIKIIIFPLYFIPLYNDVFSLEIKGLFKEYYVDNDFSNLIFCSFSLMFLQYFFNGVFKNIKSLGKLSHFISEQLIQLRKEIVATNFDIQSPNNFEQDFFDIITNLQNFKDMNHSKNSAQPIAVPLKYAIHKIFISEKIHRKKKKKQKGHNLKDSNMNGIDSKLANPMRRASTKKRDAKKNYDNTTNHMHREDVRNEKNAREVTVSGKQGPKLHEQDGEEEEEEEAEEEDEEEEEEEDEEEEEEEDEEDEEEGDEEEGDEEEGDEEEGDEEEGDEEEGDEEEGDEEEGDEDKYYDLHNSDNHHDSDDCDHSVDGQHAEDEKSQENENHRGGRGREKNPEKKKERITERSEGELVTGCTENSTEGEMPKQVAGALAVAVAEVEEKTNRGETRHTTHEVKKGDKLNRPQDKYKRQNQNGTNEEEKISPFTGKEHMHAEDQKWTAQIGKKTEDIGEPLKDETKTNQTFESALNRESIRRGKGKWREEECTKRGVQKIGSPKSRSKMGSTEDRSKMGSTEDRSKMGSTEDRSKIGSTEDRSKMGSTEDRSKMGSTKDDAYNHDEIPPMANFMAKEDNTKFLSKKKENRKMEKIKKKEKNYVLEKLGINNFNFLLNVSSRVDSCIILDRKIDMVTPFCTPFTYEGLLDHLFCINNLQIEVPRYIIFNDSYKNAMVKKEHKLCEREENTDDELLKNMQVRIKLKNTVDVLYNDIKDLSQNEIGIFLHNKASEIQKTYKEKDTLKDIEQINEFMRKFKVKHYEHNSLSTHVNLASFIQNTMKKESNFNKLKLEDEIIQLNTNTNKSTLQNIVQQIQLLIHTNEDIYEVYRLLCLFSIVTNGIYETYMNEIKKDIVEQYGINELTRINKLHLCNILKYQPKQKFIWNHLKNHFNLFSNEQNDISYVCNGYAPLSVRLIEYMGILKNNIQVFPEIFNLLNGPTHHIMQNAVGFDNLLPSTTTKISSRQDQEPHTDDANSSHIQKDIVILFYVGGISYVEIAAIRNLNKTNKYYHYLIFTTEIISSRKILHSMDGYLI</sequence>
<gene>
    <name evidence="3" type="ORF">PGO_073320</name>
</gene>
<feature type="compositionally biased region" description="Basic and acidic residues" evidence="2">
    <location>
        <begin position="584"/>
        <end position="598"/>
    </location>
</feature>
<comment type="caution">
    <text evidence="3">The sequence shown here is derived from an EMBL/GenBank/DDBJ whole genome shotgun (WGS) entry which is preliminary data.</text>
</comment>
<reference evidence="4" key="1">
    <citation type="submission" date="2017-04" db="EMBL/GenBank/DDBJ databases">
        <title>Plasmodium gonderi genome.</title>
        <authorList>
            <person name="Arisue N."/>
            <person name="Honma H."/>
            <person name="Kawai S."/>
            <person name="Tougan T."/>
            <person name="Tanabe K."/>
            <person name="Horii T."/>
        </authorList>
    </citation>
    <scope>NUCLEOTIDE SEQUENCE [LARGE SCALE GENOMIC DNA]</scope>
    <source>
        <strain evidence="4">ATCC 30045</strain>
    </source>
</reference>
<feature type="compositionally biased region" description="Low complexity" evidence="2">
    <location>
        <begin position="508"/>
        <end position="517"/>
    </location>
</feature>
<proteinExistence type="inferred from homology"/>
<feature type="compositionally biased region" description="Basic and acidic residues" evidence="2">
    <location>
        <begin position="610"/>
        <end position="626"/>
    </location>
</feature>
<dbReference type="GeneID" id="39747130"/>
<dbReference type="Pfam" id="PF00995">
    <property type="entry name" value="Sec1"/>
    <property type="match status" value="2"/>
</dbReference>
<feature type="compositionally biased region" description="Basic and acidic residues" evidence="2">
    <location>
        <begin position="327"/>
        <end position="339"/>
    </location>
</feature>
<dbReference type="InterPro" id="IPR043154">
    <property type="entry name" value="Sec-1-like_dom1"/>
</dbReference>
<feature type="compositionally biased region" description="Basic residues" evidence="2">
    <location>
        <begin position="278"/>
        <end position="288"/>
    </location>
</feature>
<feature type="region of interest" description="Disordered" evidence="2">
    <location>
        <begin position="278"/>
        <end position="697"/>
    </location>
</feature>
<dbReference type="InterPro" id="IPR001619">
    <property type="entry name" value="Sec1-like"/>
</dbReference>
<feature type="compositionally biased region" description="Acidic residues" evidence="2">
    <location>
        <begin position="355"/>
        <end position="428"/>
    </location>
</feature>
<dbReference type="EMBL" id="BDQF01000008">
    <property type="protein sequence ID" value="GAW80417.1"/>
    <property type="molecule type" value="Genomic_DNA"/>
</dbReference>
<evidence type="ECO:0000313" key="4">
    <source>
        <dbReference type="Proteomes" id="UP000195521"/>
    </source>
</evidence>
<evidence type="ECO:0000256" key="2">
    <source>
        <dbReference type="SAM" id="MobiDB-lite"/>
    </source>
</evidence>
<name>A0A1Y1JGS2_PLAGO</name>
<protein>
    <submittedName>
        <fullName evidence="3">Vacuolar protein sorting-associated protein 33</fullName>
    </submittedName>
</protein>
<feature type="compositionally biased region" description="Basic and acidic residues" evidence="2">
    <location>
        <begin position="429"/>
        <end position="489"/>
    </location>
</feature>
<dbReference type="Gene3D" id="3.90.830.10">
    <property type="entry name" value="Syntaxin Binding Protein 1, Chain A, domain 2"/>
    <property type="match status" value="1"/>
</dbReference>
<keyword evidence="4" id="KW-1185">Reference proteome</keyword>
<feature type="compositionally biased region" description="Basic and acidic residues" evidence="2">
    <location>
        <begin position="558"/>
        <end position="577"/>
    </location>
</feature>
<dbReference type="Proteomes" id="UP000195521">
    <property type="component" value="Unassembled WGS sequence"/>
</dbReference>
<feature type="compositionally biased region" description="Basic and acidic residues" evidence="2">
    <location>
        <begin position="643"/>
        <end position="697"/>
    </location>
</feature>
<dbReference type="RefSeq" id="XP_028543006.1">
    <property type="nucleotide sequence ID" value="XM_028687205.1"/>
</dbReference>
<dbReference type="InterPro" id="IPR043127">
    <property type="entry name" value="Sec-1-like_dom3a"/>
</dbReference>
<organism evidence="3 4">
    <name type="scientific">Plasmodium gonderi</name>
    <dbReference type="NCBI Taxonomy" id="77519"/>
    <lineage>
        <taxon>Eukaryota</taxon>
        <taxon>Sar</taxon>
        <taxon>Alveolata</taxon>
        <taxon>Apicomplexa</taxon>
        <taxon>Aconoidasida</taxon>
        <taxon>Haemosporida</taxon>
        <taxon>Plasmodiidae</taxon>
        <taxon>Plasmodium</taxon>
        <taxon>Plasmodium (Plasmodium)</taxon>
    </lineage>
</organism>
<dbReference type="InterPro" id="IPR027482">
    <property type="entry name" value="Sec1-like_dom2"/>
</dbReference>
<dbReference type="Gene3D" id="3.40.50.1910">
    <property type="match status" value="3"/>
</dbReference>
<dbReference type="SUPFAM" id="SSF56815">
    <property type="entry name" value="Sec1/munc18-like (SM) proteins"/>
    <property type="match status" value="2"/>
</dbReference>
<feature type="compositionally biased region" description="Basic and acidic residues" evidence="2">
    <location>
        <begin position="519"/>
        <end position="549"/>
    </location>
</feature>
<accession>A0A1Y1JGS2</accession>
<dbReference type="GO" id="GO:0016192">
    <property type="term" value="P:vesicle-mediated transport"/>
    <property type="evidence" value="ECO:0007669"/>
    <property type="project" value="InterPro"/>
</dbReference>
<dbReference type="OMA" id="MVTPFCT"/>
<dbReference type="AlphaFoldDB" id="A0A1Y1JGS2"/>